<organism evidence="6 7">
    <name type="scientific">Armadillidium nasatum</name>
    <dbReference type="NCBI Taxonomy" id="96803"/>
    <lineage>
        <taxon>Eukaryota</taxon>
        <taxon>Metazoa</taxon>
        <taxon>Ecdysozoa</taxon>
        <taxon>Arthropoda</taxon>
        <taxon>Crustacea</taxon>
        <taxon>Multicrustacea</taxon>
        <taxon>Malacostraca</taxon>
        <taxon>Eumalacostraca</taxon>
        <taxon>Peracarida</taxon>
        <taxon>Isopoda</taxon>
        <taxon>Oniscidea</taxon>
        <taxon>Crinocheta</taxon>
        <taxon>Armadillidiidae</taxon>
        <taxon>Armadillidium</taxon>
    </lineage>
</organism>
<name>A0A5N5STQ4_9CRUS</name>
<comment type="similarity">
    <text evidence="4">Belongs to the eIF-3 subunit J family.</text>
</comment>
<dbReference type="InterPro" id="IPR023194">
    <property type="entry name" value="eIF3-like_dom_sf"/>
</dbReference>
<accession>A0A5N5STQ4</accession>
<dbReference type="EMBL" id="SEYY01020462">
    <property type="protein sequence ID" value="KAB7497298.1"/>
    <property type="molecule type" value="Genomic_DNA"/>
</dbReference>
<keyword evidence="3 4" id="KW-0648">Protein biosynthesis</keyword>
<dbReference type="InterPro" id="IPR013906">
    <property type="entry name" value="eIF3j"/>
</dbReference>
<dbReference type="Pfam" id="PF08597">
    <property type="entry name" value="eIF3_subunit"/>
    <property type="match status" value="1"/>
</dbReference>
<dbReference type="OrthoDB" id="20381at2759"/>
<dbReference type="Proteomes" id="UP000326759">
    <property type="component" value="Unassembled WGS sequence"/>
</dbReference>
<dbReference type="GO" id="GO:0001732">
    <property type="term" value="P:formation of cytoplasmic translation initiation complex"/>
    <property type="evidence" value="ECO:0007669"/>
    <property type="project" value="UniProtKB-UniRule"/>
</dbReference>
<feature type="region of interest" description="Disordered" evidence="5">
    <location>
        <begin position="1"/>
        <end position="100"/>
    </location>
</feature>
<sequence length="248" mass="28647">MSDVEWDADEYIPPPVTSARAVTDKWEGEDEEEDVKESWEDDEESKKNDLENQTTSTTAKKKKKKITEIVAEKEKRHLQELERRQKEKEQERRNQTPEDILAEKLRLQKIQEDADLQLASELMGEKEKSEPESLDAFDLSSSSGLSEFRIAFTKKIKTIDRLEKRPFYVTFVEDVCRDLCEKLETEDIKRVTTILNSLYNEKVKANKPVKGKKKGAGKAKLNVGQGAIADQVANNFGYDDFDEYDDFI</sequence>
<evidence type="ECO:0000256" key="2">
    <source>
        <dbReference type="ARBA" id="ARBA00022540"/>
    </source>
</evidence>
<keyword evidence="1 4" id="KW-0963">Cytoplasm</keyword>
<evidence type="ECO:0000313" key="6">
    <source>
        <dbReference type="EMBL" id="KAB7497298.1"/>
    </source>
</evidence>
<gene>
    <name evidence="6" type="primary">eif3j</name>
    <name evidence="6" type="ORF">Anas_05311</name>
</gene>
<dbReference type="Gene3D" id="1.10.246.60">
    <property type="entry name" value="Eukaryotic translation initiation factor 3 like domains"/>
    <property type="match status" value="1"/>
</dbReference>
<dbReference type="GO" id="GO:0003743">
    <property type="term" value="F:translation initiation factor activity"/>
    <property type="evidence" value="ECO:0007669"/>
    <property type="project" value="UniProtKB-UniRule"/>
</dbReference>
<evidence type="ECO:0000256" key="1">
    <source>
        <dbReference type="ARBA" id="ARBA00022490"/>
    </source>
</evidence>
<comment type="caution">
    <text evidence="6">The sequence shown here is derived from an EMBL/GenBank/DDBJ whole genome shotgun (WGS) entry which is preliminary data.</text>
</comment>
<keyword evidence="2 4" id="KW-0396">Initiation factor</keyword>
<proteinExistence type="inferred from homology"/>
<evidence type="ECO:0000256" key="5">
    <source>
        <dbReference type="SAM" id="MobiDB-lite"/>
    </source>
</evidence>
<dbReference type="GO" id="GO:0033290">
    <property type="term" value="C:eukaryotic 48S preinitiation complex"/>
    <property type="evidence" value="ECO:0007669"/>
    <property type="project" value="UniProtKB-UniRule"/>
</dbReference>
<dbReference type="GO" id="GO:0005852">
    <property type="term" value="C:eukaryotic translation initiation factor 3 complex"/>
    <property type="evidence" value="ECO:0007669"/>
    <property type="project" value="UniProtKB-UniRule"/>
</dbReference>
<comment type="subcellular location">
    <subcellularLocation>
        <location evidence="4">Cytoplasm</location>
    </subcellularLocation>
</comment>
<feature type="compositionally biased region" description="Basic and acidic residues" evidence="5">
    <location>
        <begin position="66"/>
        <end position="100"/>
    </location>
</feature>
<protein>
    <recommendedName>
        <fullName evidence="4">Eukaryotic translation initiation factor 3 subunit J</fullName>
        <shortName evidence="4">eIF3j</shortName>
    </recommendedName>
</protein>
<feature type="compositionally biased region" description="Acidic residues" evidence="5">
    <location>
        <begin position="1"/>
        <end position="10"/>
    </location>
</feature>
<dbReference type="HAMAP" id="MF_03009">
    <property type="entry name" value="eIF3j"/>
    <property type="match status" value="1"/>
</dbReference>
<keyword evidence="7" id="KW-1185">Reference proteome</keyword>
<comment type="function">
    <text evidence="4">Component of the eukaryotic translation initiation factor 3 (eIF-3) complex, which is involved in protein synthesis of a specialized repertoire of mRNAs and, together with other initiation factors, stimulates binding of mRNA and methionyl-tRNAi to the 40S ribosome. The eIF-3 complex specifically targets and initiates translation of a subset of mRNAs involved in cell proliferation.</text>
</comment>
<comment type="subunit">
    <text evidence="4">Component of the eukaryotic translation initiation factor 3 (eIF-3) complex.</text>
</comment>
<dbReference type="PANTHER" id="PTHR21681:SF0">
    <property type="entry name" value="EUKARYOTIC TRANSLATION INITIATION FACTOR 3 SUBUNIT J"/>
    <property type="match status" value="1"/>
</dbReference>
<dbReference type="AlphaFoldDB" id="A0A5N5STQ4"/>
<evidence type="ECO:0000313" key="7">
    <source>
        <dbReference type="Proteomes" id="UP000326759"/>
    </source>
</evidence>
<feature type="compositionally biased region" description="Acidic residues" evidence="5">
    <location>
        <begin position="27"/>
        <end position="43"/>
    </location>
</feature>
<dbReference type="PANTHER" id="PTHR21681">
    <property type="entry name" value="EUKARYOTIC TRANSLATION INITIATION FACTOR 3 SUBUNIT J"/>
    <property type="match status" value="1"/>
</dbReference>
<evidence type="ECO:0000256" key="4">
    <source>
        <dbReference type="HAMAP-Rule" id="MF_03009"/>
    </source>
</evidence>
<evidence type="ECO:0000256" key="3">
    <source>
        <dbReference type="ARBA" id="ARBA00022917"/>
    </source>
</evidence>
<reference evidence="6 7" key="1">
    <citation type="journal article" date="2019" name="PLoS Biol.">
        <title>Sex chromosomes control vertical transmission of feminizing Wolbachia symbionts in an isopod.</title>
        <authorList>
            <person name="Becking T."/>
            <person name="Chebbi M.A."/>
            <person name="Giraud I."/>
            <person name="Moumen B."/>
            <person name="Laverre T."/>
            <person name="Caubet Y."/>
            <person name="Peccoud J."/>
            <person name="Gilbert C."/>
            <person name="Cordaux R."/>
        </authorList>
    </citation>
    <scope>NUCLEOTIDE SEQUENCE [LARGE SCALE GENOMIC DNA]</scope>
    <source>
        <strain evidence="6">ANa2</strain>
        <tissue evidence="6">Whole body excluding digestive tract and cuticle</tissue>
    </source>
</reference>
<dbReference type="GO" id="GO:0016282">
    <property type="term" value="C:eukaryotic 43S preinitiation complex"/>
    <property type="evidence" value="ECO:0007669"/>
    <property type="project" value="UniProtKB-UniRule"/>
</dbReference>